<proteinExistence type="predicted"/>
<dbReference type="PANTHER" id="PTHR33121:SF71">
    <property type="entry name" value="OXYGEN SENSOR PROTEIN DOSP"/>
    <property type="match status" value="1"/>
</dbReference>
<dbReference type="Gene3D" id="3.20.20.450">
    <property type="entry name" value="EAL domain"/>
    <property type="match status" value="1"/>
</dbReference>
<name>A0ABR7NJD3_9FIRM</name>
<evidence type="ECO:0000313" key="3">
    <source>
        <dbReference type="Proteomes" id="UP000658131"/>
    </source>
</evidence>
<protein>
    <submittedName>
        <fullName evidence="2">EAL domain-containing protein</fullName>
    </submittedName>
</protein>
<organism evidence="2 3">
    <name type="scientific">Yanshouia hominis</name>
    <dbReference type="NCBI Taxonomy" id="2763673"/>
    <lineage>
        <taxon>Bacteria</taxon>
        <taxon>Bacillati</taxon>
        <taxon>Bacillota</taxon>
        <taxon>Clostridia</taxon>
        <taxon>Eubacteriales</taxon>
        <taxon>Oscillospiraceae</taxon>
        <taxon>Yanshouia</taxon>
    </lineage>
</organism>
<dbReference type="CDD" id="cd01948">
    <property type="entry name" value="EAL"/>
    <property type="match status" value="1"/>
</dbReference>
<evidence type="ECO:0000313" key="2">
    <source>
        <dbReference type="EMBL" id="MBC8576325.1"/>
    </source>
</evidence>
<dbReference type="Proteomes" id="UP000658131">
    <property type="component" value="Unassembled WGS sequence"/>
</dbReference>
<dbReference type="Pfam" id="PF00563">
    <property type="entry name" value="EAL"/>
    <property type="match status" value="1"/>
</dbReference>
<dbReference type="InterPro" id="IPR001633">
    <property type="entry name" value="EAL_dom"/>
</dbReference>
<dbReference type="InterPro" id="IPR035919">
    <property type="entry name" value="EAL_sf"/>
</dbReference>
<accession>A0ABR7NJD3</accession>
<dbReference type="EMBL" id="JACRTB010000010">
    <property type="protein sequence ID" value="MBC8576325.1"/>
    <property type="molecule type" value="Genomic_DNA"/>
</dbReference>
<sequence length="110" mass="12754">MISPGVFVPVFERNGFISRLDYCIWEQACRLLRKWMDAGETLFPISVNVSRVNIYTSDLVESICALTEKYRIPNRLLNLELTESAYTDSPQIMMEMIDQLKAKEIYCSYG</sequence>
<reference evidence="2 3" key="1">
    <citation type="submission" date="2020-08" db="EMBL/GenBank/DDBJ databases">
        <title>Genome public.</title>
        <authorList>
            <person name="Liu C."/>
            <person name="Sun Q."/>
        </authorList>
    </citation>
    <scope>NUCLEOTIDE SEQUENCE [LARGE SCALE GENOMIC DNA]</scope>
    <source>
        <strain evidence="2 3">BX1</strain>
    </source>
</reference>
<dbReference type="PROSITE" id="PS50883">
    <property type="entry name" value="EAL"/>
    <property type="match status" value="1"/>
</dbReference>
<gene>
    <name evidence="2" type="ORF">H8717_07885</name>
</gene>
<dbReference type="SUPFAM" id="SSF141868">
    <property type="entry name" value="EAL domain-like"/>
    <property type="match status" value="1"/>
</dbReference>
<keyword evidence="3" id="KW-1185">Reference proteome</keyword>
<dbReference type="InterPro" id="IPR050706">
    <property type="entry name" value="Cyclic-di-GMP_PDE-like"/>
</dbReference>
<evidence type="ECO:0000259" key="1">
    <source>
        <dbReference type="PROSITE" id="PS50883"/>
    </source>
</evidence>
<dbReference type="PANTHER" id="PTHR33121">
    <property type="entry name" value="CYCLIC DI-GMP PHOSPHODIESTERASE PDEF"/>
    <property type="match status" value="1"/>
</dbReference>
<comment type="caution">
    <text evidence="2">The sequence shown here is derived from an EMBL/GenBank/DDBJ whole genome shotgun (WGS) entry which is preliminary data.</text>
</comment>
<feature type="domain" description="EAL" evidence="1">
    <location>
        <begin position="1"/>
        <end position="110"/>
    </location>
</feature>